<organism evidence="1 2">
    <name type="scientific">Jiella avicenniae</name>
    <dbReference type="NCBI Taxonomy" id="2907202"/>
    <lineage>
        <taxon>Bacteria</taxon>
        <taxon>Pseudomonadati</taxon>
        <taxon>Pseudomonadota</taxon>
        <taxon>Alphaproteobacteria</taxon>
        <taxon>Hyphomicrobiales</taxon>
        <taxon>Aurantimonadaceae</taxon>
        <taxon>Jiella</taxon>
    </lineage>
</organism>
<evidence type="ECO:0000313" key="2">
    <source>
        <dbReference type="Proteomes" id="UP001139035"/>
    </source>
</evidence>
<accession>A0A9X1P709</accession>
<dbReference type="RefSeq" id="WP_233721513.1">
    <property type="nucleotide sequence ID" value="NZ_JAJUWU010000024.1"/>
</dbReference>
<name>A0A9X1P709_9HYPH</name>
<dbReference type="EMBL" id="JAJUWU010000024">
    <property type="protein sequence ID" value="MCE7030438.1"/>
    <property type="molecule type" value="Genomic_DNA"/>
</dbReference>
<dbReference type="Proteomes" id="UP001139035">
    <property type="component" value="Unassembled WGS sequence"/>
</dbReference>
<sequence>METLVDLSEILRNLALTAAAAVGAYLAWKKLGPETTQAGSAVFQATLARRAHVMELFNRAPGQLADEKMEVRLAAIYILGEITVDFPDLSEPVFKLLEHHLDATMAKFDGEDVPLDASAIMEVLRRRVSDEFDR</sequence>
<evidence type="ECO:0000313" key="1">
    <source>
        <dbReference type="EMBL" id="MCE7030438.1"/>
    </source>
</evidence>
<proteinExistence type="predicted"/>
<dbReference type="AlphaFoldDB" id="A0A9X1P709"/>
<reference evidence="1" key="1">
    <citation type="submission" date="2022-01" db="EMBL/GenBank/DDBJ databases">
        <title>Jiella avicenniae sp. nov., a novel endophytic bacterium isolated from bark of Avicennia marina.</title>
        <authorList>
            <person name="Tuo L."/>
        </authorList>
    </citation>
    <scope>NUCLEOTIDE SEQUENCE</scope>
    <source>
        <strain evidence="1">CBK1P-4</strain>
    </source>
</reference>
<keyword evidence="2" id="KW-1185">Reference proteome</keyword>
<protein>
    <submittedName>
        <fullName evidence="1">Uncharacterized protein</fullName>
    </submittedName>
</protein>
<comment type="caution">
    <text evidence="1">The sequence shown here is derived from an EMBL/GenBank/DDBJ whole genome shotgun (WGS) entry which is preliminary data.</text>
</comment>
<gene>
    <name evidence="1" type="ORF">LZD57_20825</name>
</gene>